<dbReference type="AlphaFoldDB" id="D3EZ34"/>
<organism evidence="1 2">
    <name type="scientific">Conexibacter woesei (strain DSM 14684 / CCUG 47730 / CIP 108061 / JCM 11494 / NBRC 100937 / ID131577)</name>
    <dbReference type="NCBI Taxonomy" id="469383"/>
    <lineage>
        <taxon>Bacteria</taxon>
        <taxon>Bacillati</taxon>
        <taxon>Actinomycetota</taxon>
        <taxon>Thermoleophilia</taxon>
        <taxon>Solirubrobacterales</taxon>
        <taxon>Conexibacteraceae</taxon>
        <taxon>Conexibacter</taxon>
    </lineage>
</organism>
<proteinExistence type="predicted"/>
<dbReference type="RefSeq" id="WP_012932959.1">
    <property type="nucleotide sequence ID" value="NC_013739.1"/>
</dbReference>
<reference evidence="2" key="2">
    <citation type="submission" date="2010-01" db="EMBL/GenBank/DDBJ databases">
        <title>The complete genome of Conexibacter woesei DSM 14684.</title>
        <authorList>
            <consortium name="US DOE Joint Genome Institute (JGI-PGF)"/>
            <person name="Lucas S."/>
            <person name="Copeland A."/>
            <person name="Lapidus A."/>
            <person name="Glavina del Rio T."/>
            <person name="Dalin E."/>
            <person name="Tice H."/>
            <person name="Bruce D."/>
            <person name="Goodwin L."/>
            <person name="Pitluck S."/>
            <person name="Kyrpides N."/>
            <person name="Mavromatis K."/>
            <person name="Ivanova N."/>
            <person name="Mikhailova N."/>
            <person name="Chertkov O."/>
            <person name="Brettin T."/>
            <person name="Detter J.C."/>
            <person name="Han C."/>
            <person name="Larimer F."/>
            <person name="Land M."/>
            <person name="Hauser L."/>
            <person name="Markowitz V."/>
            <person name="Cheng J.-F."/>
            <person name="Hugenholtz P."/>
            <person name="Woyke T."/>
            <person name="Wu D."/>
            <person name="Pukall R."/>
            <person name="Steenblock K."/>
            <person name="Schneider S."/>
            <person name="Klenk H.-P."/>
            <person name="Eisen J.A."/>
        </authorList>
    </citation>
    <scope>NUCLEOTIDE SEQUENCE [LARGE SCALE GENOMIC DNA]</scope>
    <source>
        <strain evidence="2">DSM 14684 / CIP 108061 / JCM 11494 / NBRC 100937 / ID131577</strain>
    </source>
</reference>
<name>D3EZ34_CONWI</name>
<accession>D3EZ34</accession>
<sequence>MTVYDRCEHGGIRGTMSVYDAAIRRKDGSHRVGLAYLRSSGGSGGWTGANLIIRPSYFNASRQWYDVYTDGNIGMTRTGRITWLKMSSYLVFSDTPGAARNERCEVARRSCRGYFGW</sequence>
<dbReference type="Proteomes" id="UP000008229">
    <property type="component" value="Chromosome"/>
</dbReference>
<evidence type="ECO:0000313" key="1">
    <source>
        <dbReference type="EMBL" id="ADB49908.1"/>
    </source>
</evidence>
<reference evidence="1 2" key="1">
    <citation type="journal article" date="2010" name="Stand. Genomic Sci.">
        <title>Complete genome sequence of Conexibacter woesei type strain (ID131577).</title>
        <authorList>
            <person name="Pukall R."/>
            <person name="Lapidus A."/>
            <person name="Glavina Del Rio T."/>
            <person name="Copeland A."/>
            <person name="Tice H."/>
            <person name="Cheng J.-F."/>
            <person name="Lucas S."/>
            <person name="Chen F."/>
            <person name="Nolan M."/>
            <person name="Bruce D."/>
            <person name="Goodwin L."/>
            <person name="Pitluck S."/>
            <person name="Mavromatis K."/>
            <person name="Ivanova N."/>
            <person name="Ovchinnikova G."/>
            <person name="Pati A."/>
            <person name="Chen A."/>
            <person name="Palaniappan K."/>
            <person name="Land M."/>
            <person name="Hauser L."/>
            <person name="Chang Y.-J."/>
            <person name="Jeffries C.D."/>
            <person name="Chain P."/>
            <person name="Meincke L."/>
            <person name="Sims D."/>
            <person name="Brettin T."/>
            <person name="Detter J.C."/>
            <person name="Rohde M."/>
            <person name="Goeker M."/>
            <person name="Bristow J."/>
            <person name="Eisen J.A."/>
            <person name="Markowitz V."/>
            <person name="Kyrpides N.C."/>
            <person name="Klenk H.-P."/>
            <person name="Hugenholtz P."/>
        </authorList>
    </citation>
    <scope>NUCLEOTIDE SEQUENCE [LARGE SCALE GENOMIC DNA]</scope>
    <source>
        <strain evidence="2">DSM 14684 / CIP 108061 / JCM 11494 / NBRC 100937 / ID131577</strain>
    </source>
</reference>
<dbReference type="KEGG" id="cwo:Cwoe_1480"/>
<dbReference type="EMBL" id="CP001854">
    <property type="protein sequence ID" value="ADB49908.1"/>
    <property type="molecule type" value="Genomic_DNA"/>
</dbReference>
<keyword evidence="2" id="KW-1185">Reference proteome</keyword>
<dbReference type="HOGENOM" id="CLU_2080775_0_0_11"/>
<gene>
    <name evidence="1" type="ordered locus">Cwoe_1480</name>
</gene>
<evidence type="ECO:0000313" key="2">
    <source>
        <dbReference type="Proteomes" id="UP000008229"/>
    </source>
</evidence>
<protein>
    <submittedName>
        <fullName evidence="1">Uncharacterized protein</fullName>
    </submittedName>
</protein>